<evidence type="ECO:0000256" key="5">
    <source>
        <dbReference type="ARBA" id="ARBA00023136"/>
    </source>
</evidence>
<dbReference type="InterPro" id="IPR050833">
    <property type="entry name" value="Poly_Biosynth_Transport"/>
</dbReference>
<feature type="transmembrane region" description="Helical" evidence="6">
    <location>
        <begin position="90"/>
        <end position="111"/>
    </location>
</feature>
<feature type="transmembrane region" description="Helical" evidence="6">
    <location>
        <begin position="360"/>
        <end position="382"/>
    </location>
</feature>
<comment type="caution">
    <text evidence="7">The sequence shown here is derived from an EMBL/GenBank/DDBJ whole genome shotgun (WGS) entry which is preliminary data.</text>
</comment>
<evidence type="ECO:0000313" key="7">
    <source>
        <dbReference type="EMBL" id="GEL99478.1"/>
    </source>
</evidence>
<protein>
    <submittedName>
        <fullName evidence="7">Polysaccharide biosynthesis protein</fullName>
    </submittedName>
</protein>
<dbReference type="AlphaFoldDB" id="A0A511JNB3"/>
<reference evidence="7 8" key="1">
    <citation type="submission" date="2019-07" db="EMBL/GenBank/DDBJ databases">
        <title>Whole genome shotgun sequence of Cellulomonas terrae NBRC 100819.</title>
        <authorList>
            <person name="Hosoyama A."/>
            <person name="Uohara A."/>
            <person name="Ohji S."/>
            <person name="Ichikawa N."/>
        </authorList>
    </citation>
    <scope>NUCLEOTIDE SEQUENCE [LARGE SCALE GENOMIC DNA]</scope>
    <source>
        <strain evidence="7 8">NBRC 100819</strain>
    </source>
</reference>
<evidence type="ECO:0000313" key="8">
    <source>
        <dbReference type="Proteomes" id="UP000321049"/>
    </source>
</evidence>
<dbReference type="Pfam" id="PF01943">
    <property type="entry name" value="Polysacc_synt"/>
    <property type="match status" value="1"/>
</dbReference>
<keyword evidence="8" id="KW-1185">Reference proteome</keyword>
<keyword evidence="5 6" id="KW-0472">Membrane</keyword>
<proteinExistence type="predicted"/>
<evidence type="ECO:0000256" key="4">
    <source>
        <dbReference type="ARBA" id="ARBA00022989"/>
    </source>
</evidence>
<keyword evidence="3 6" id="KW-0812">Transmembrane</keyword>
<feature type="transmembrane region" description="Helical" evidence="6">
    <location>
        <begin position="153"/>
        <end position="175"/>
    </location>
</feature>
<name>A0A511JNB3_9CELL</name>
<dbReference type="PANTHER" id="PTHR30250:SF11">
    <property type="entry name" value="O-ANTIGEN TRANSPORTER-RELATED"/>
    <property type="match status" value="1"/>
</dbReference>
<keyword evidence="4 6" id="KW-1133">Transmembrane helix</keyword>
<dbReference type="GO" id="GO:0005886">
    <property type="term" value="C:plasma membrane"/>
    <property type="evidence" value="ECO:0007669"/>
    <property type="project" value="UniProtKB-SubCell"/>
</dbReference>
<dbReference type="Proteomes" id="UP000321049">
    <property type="component" value="Unassembled WGS sequence"/>
</dbReference>
<gene>
    <name evidence="7" type="primary">wzx</name>
    <name evidence="7" type="ORF">CTE05_30250</name>
</gene>
<dbReference type="PANTHER" id="PTHR30250">
    <property type="entry name" value="PST FAMILY PREDICTED COLANIC ACID TRANSPORTER"/>
    <property type="match status" value="1"/>
</dbReference>
<organism evidence="7 8">
    <name type="scientific">Cellulomonas terrae</name>
    <dbReference type="NCBI Taxonomy" id="311234"/>
    <lineage>
        <taxon>Bacteria</taxon>
        <taxon>Bacillati</taxon>
        <taxon>Actinomycetota</taxon>
        <taxon>Actinomycetes</taxon>
        <taxon>Micrococcales</taxon>
        <taxon>Cellulomonadaceae</taxon>
        <taxon>Cellulomonas</taxon>
    </lineage>
</organism>
<feature type="transmembrane region" description="Helical" evidence="6">
    <location>
        <begin position="337"/>
        <end position="354"/>
    </location>
</feature>
<feature type="transmembrane region" description="Helical" evidence="6">
    <location>
        <begin position="23"/>
        <end position="43"/>
    </location>
</feature>
<feature type="transmembrane region" description="Helical" evidence="6">
    <location>
        <begin position="269"/>
        <end position="293"/>
    </location>
</feature>
<evidence type="ECO:0000256" key="6">
    <source>
        <dbReference type="SAM" id="Phobius"/>
    </source>
</evidence>
<comment type="subcellular location">
    <subcellularLocation>
        <location evidence="1">Cell membrane</location>
        <topology evidence="1">Multi-pass membrane protein</topology>
    </subcellularLocation>
</comment>
<feature type="transmembrane region" description="Helical" evidence="6">
    <location>
        <begin position="299"/>
        <end position="325"/>
    </location>
</feature>
<evidence type="ECO:0000256" key="1">
    <source>
        <dbReference type="ARBA" id="ARBA00004651"/>
    </source>
</evidence>
<feature type="transmembrane region" description="Helical" evidence="6">
    <location>
        <begin position="63"/>
        <end position="84"/>
    </location>
</feature>
<dbReference type="InterPro" id="IPR002797">
    <property type="entry name" value="Polysacc_synth"/>
</dbReference>
<feature type="transmembrane region" description="Helical" evidence="6">
    <location>
        <begin position="123"/>
        <end position="147"/>
    </location>
</feature>
<evidence type="ECO:0000256" key="2">
    <source>
        <dbReference type="ARBA" id="ARBA00022475"/>
    </source>
</evidence>
<keyword evidence="2" id="KW-1003">Cell membrane</keyword>
<evidence type="ECO:0000256" key="3">
    <source>
        <dbReference type="ARBA" id="ARBA00022692"/>
    </source>
</evidence>
<sequence>MLGVVSAPILARALGPDGRGQTAAALALTGLLPIALSFGIPIVARRRGASGEEVAPTVRAIRLFGLVVGALGGLIAYFSTLSILESLPHPAKFALVVSGIGCSASGLLWISDVNILIARERHGAFALVNLTSGAVFTTLVAIFALIGKISVSAVIWLNLAAMVTTLVVSSCLLRVGIRGPRARTRVLLVESRRFYGAQLAEASSYRLDQFFALPIIGAHAAGLYSVAATISLLPMAVGQAVGSSTFRRFVRATSTGTFRADFSTDLRGAVVAGWAASLSVAAATPAIVVLGFGRDFSDAIIPALIALAGSVAVVGNYVVNSGLVALNKGWQQTSAQFAGLLAGLVLLVLLGPTLGPSGAALASTLGYWLTFWCGYLATGLGLRDLSPRVGDLRGARDLFRQGRQGA</sequence>
<accession>A0A511JNB3</accession>
<dbReference type="EMBL" id="BJWH01000018">
    <property type="protein sequence ID" value="GEL99478.1"/>
    <property type="molecule type" value="Genomic_DNA"/>
</dbReference>